<reference evidence="1 2" key="1">
    <citation type="submission" date="2017-11" db="EMBL/GenBank/DDBJ databases">
        <title>The genome sequence of Pantoea rodasii DSM 26611.</title>
        <authorList>
            <person name="Gao J."/>
            <person name="Mao X."/>
            <person name="Sun J."/>
        </authorList>
    </citation>
    <scope>NUCLEOTIDE SEQUENCE [LARGE SCALE GENOMIC DNA]</scope>
    <source>
        <strain evidence="1 2">DSM 26611</strain>
    </source>
</reference>
<gene>
    <name evidence="1" type="ORF">PRCB_17930</name>
</gene>
<name>A0A2M9W9E0_9GAMM</name>
<evidence type="ECO:0000313" key="2">
    <source>
        <dbReference type="Proteomes" id="UP000232062"/>
    </source>
</evidence>
<dbReference type="EMBL" id="PIQI01000025">
    <property type="protein sequence ID" value="PJZ04149.1"/>
    <property type="molecule type" value="Genomic_DNA"/>
</dbReference>
<accession>A0A2M9W9E0</accession>
<sequence>MARALPPSYQPVSPSCLADRLRELADLLESRSPLIRAAERHHTTGSRGEPLMIIRIEVYEEPR</sequence>
<keyword evidence="2" id="KW-1185">Reference proteome</keyword>
<evidence type="ECO:0000313" key="1">
    <source>
        <dbReference type="EMBL" id="PJZ04149.1"/>
    </source>
</evidence>
<organism evidence="1 2">
    <name type="scientific">Pantoea rodasii</name>
    <dbReference type="NCBI Taxonomy" id="1076549"/>
    <lineage>
        <taxon>Bacteria</taxon>
        <taxon>Pseudomonadati</taxon>
        <taxon>Pseudomonadota</taxon>
        <taxon>Gammaproteobacteria</taxon>
        <taxon>Enterobacterales</taxon>
        <taxon>Erwiniaceae</taxon>
        <taxon>Pantoea</taxon>
    </lineage>
</organism>
<proteinExistence type="predicted"/>
<comment type="caution">
    <text evidence="1">The sequence shown here is derived from an EMBL/GenBank/DDBJ whole genome shotgun (WGS) entry which is preliminary data.</text>
</comment>
<dbReference type="AlphaFoldDB" id="A0A2M9W9E0"/>
<dbReference type="Proteomes" id="UP000232062">
    <property type="component" value="Unassembled WGS sequence"/>
</dbReference>
<protein>
    <submittedName>
        <fullName evidence="1">Uncharacterized protein</fullName>
    </submittedName>
</protein>